<dbReference type="Gene3D" id="2.30.170.10">
    <property type="match status" value="1"/>
</dbReference>
<accession>A0A0A1YS92</accession>
<evidence type="ECO:0000256" key="1">
    <source>
        <dbReference type="ARBA" id="ARBA00022723"/>
    </source>
</evidence>
<dbReference type="InterPro" id="IPR000518">
    <property type="entry name" value="Metalthion_fam14_prok"/>
</dbReference>
<protein>
    <submittedName>
        <fullName evidence="3">Metallothionein</fullName>
    </submittedName>
</protein>
<dbReference type="Proteomes" id="UP000030060">
    <property type="component" value="Unassembled WGS sequence"/>
</dbReference>
<keyword evidence="2" id="KW-0480">Metal-thiolate cluster</keyword>
<reference evidence="3 4" key="1">
    <citation type="journal article" date="2013" name="Genome Announc.">
        <title>Draft Genome Sequence of Pseudomonas fluorescens LMG 5329, a White Line-Inducing Principle-Producing Bioindicator for the Mushroom Pathogen Pseudomonas tolaasii.</title>
        <authorList>
            <person name="Ghequire M.G."/>
            <person name="Rokni-Zadeh H."/>
            <person name="Zarrineh P."/>
            <person name="De Mot R."/>
        </authorList>
    </citation>
    <scope>NUCLEOTIDE SEQUENCE [LARGE SCALE GENOMIC DNA]</scope>
    <source>
        <strain evidence="3 4">LMG 5329</strain>
    </source>
</reference>
<name>A0A0A1YS92_PSEFL</name>
<dbReference type="EMBL" id="ASGY01000225">
    <property type="protein sequence ID" value="KGE64540.1"/>
    <property type="molecule type" value="Genomic_DNA"/>
</dbReference>
<dbReference type="GeneID" id="88824671"/>
<evidence type="ECO:0000313" key="3">
    <source>
        <dbReference type="EMBL" id="KGE64540.1"/>
    </source>
</evidence>
<dbReference type="Pfam" id="PF02069">
    <property type="entry name" value="Metallothio_Pro"/>
    <property type="match status" value="1"/>
</dbReference>
<evidence type="ECO:0000256" key="2">
    <source>
        <dbReference type="ARBA" id="ARBA00022851"/>
    </source>
</evidence>
<dbReference type="AlphaFoldDB" id="A0A0A1YS92"/>
<organism evidence="3 4">
    <name type="scientific">Pseudomonas fluorescens LMG 5329</name>
    <dbReference type="NCBI Taxonomy" id="1324332"/>
    <lineage>
        <taxon>Bacteria</taxon>
        <taxon>Pseudomonadati</taxon>
        <taxon>Pseudomonadota</taxon>
        <taxon>Gammaproteobacteria</taxon>
        <taxon>Pseudomonadales</taxon>
        <taxon>Pseudomonadaceae</taxon>
        <taxon>Pseudomonas</taxon>
    </lineage>
</organism>
<dbReference type="SUPFAM" id="SSF57868">
    <property type="entry name" value="Metallothionein"/>
    <property type="match status" value="1"/>
</dbReference>
<dbReference type="GO" id="GO:0046872">
    <property type="term" value="F:metal ion binding"/>
    <property type="evidence" value="ECO:0007669"/>
    <property type="project" value="UniProtKB-KW"/>
</dbReference>
<proteinExistence type="predicted"/>
<dbReference type="OrthoDB" id="468089at2"/>
<dbReference type="RefSeq" id="WP_016977247.1">
    <property type="nucleotide sequence ID" value="NZ_ASGY01000225.1"/>
</dbReference>
<evidence type="ECO:0000313" key="4">
    <source>
        <dbReference type="Proteomes" id="UP000030060"/>
    </source>
</evidence>
<sequence>MPDKTCACPHCKCVLGADAVMKDGKGYCCQGCAEHHAHGEPCAAATGCECAKSAKG</sequence>
<dbReference type="InterPro" id="IPR017854">
    <property type="entry name" value="Metalthion_dom_sf"/>
</dbReference>
<gene>
    <name evidence="3" type="ORF">K814_0128610</name>
</gene>
<dbReference type="SMR" id="A0A0A1YS92"/>
<keyword evidence="1" id="KW-0479">Metal-binding</keyword>
<comment type="caution">
    <text evidence="3">The sequence shown here is derived from an EMBL/GenBank/DDBJ whole genome shotgun (WGS) entry which is preliminary data.</text>
</comment>